<dbReference type="PANTHER" id="PTHR46832:SF1">
    <property type="entry name" value="5'-METHYLTHIOADENOSINE_S-ADENOSYLHOMOCYSTEINE NUCLEOSIDASE"/>
    <property type="match status" value="1"/>
</dbReference>
<dbReference type="RefSeq" id="WP_374218693.1">
    <property type="nucleotide sequence ID" value="NZ_JAXOVW010000051.1"/>
</dbReference>
<dbReference type="SUPFAM" id="SSF53167">
    <property type="entry name" value="Purine and uridine phosphorylases"/>
    <property type="match status" value="1"/>
</dbReference>
<dbReference type="CDD" id="cd09008">
    <property type="entry name" value="MTAN"/>
    <property type="match status" value="1"/>
</dbReference>
<dbReference type="InterPro" id="IPR000845">
    <property type="entry name" value="Nucleoside_phosphorylase_d"/>
</dbReference>
<evidence type="ECO:0000313" key="8">
    <source>
        <dbReference type="Proteomes" id="UP001291930"/>
    </source>
</evidence>
<evidence type="ECO:0000259" key="6">
    <source>
        <dbReference type="Pfam" id="PF01048"/>
    </source>
</evidence>
<keyword evidence="8" id="KW-1185">Reference proteome</keyword>
<gene>
    <name evidence="7" type="ORF">U2I54_19275</name>
</gene>
<sequence>MKKIGIIGAMQIEIDLLLEKLEIQEESTIAKMPFYRGIFMDKEIILTRCGVGKVNAASCTQILINKFEVDCIINTGVAGGLHVGMKVGDLVISTNVTHHDVDKGQMKNLFPFQETFIADKELRELALKSCNTIGLEGSFYEGRIISGECFVENAQLKEKLIAEYSPHCVEMEGAAIGHVAYINDVPFLVIRCISDTADDEATISYENFAKVAANQSSRVIVEMIKDMKSEGYQGATHYLRL</sequence>
<organism evidence="7 8">
    <name type="scientific">Bacillus bingmayongensis</name>
    <dbReference type="NCBI Taxonomy" id="1150157"/>
    <lineage>
        <taxon>Bacteria</taxon>
        <taxon>Bacillati</taxon>
        <taxon>Bacillota</taxon>
        <taxon>Bacilli</taxon>
        <taxon>Bacillales</taxon>
        <taxon>Bacillaceae</taxon>
        <taxon>Bacillus</taxon>
    </lineage>
</organism>
<accession>A0ABU5K1C0</accession>
<dbReference type="NCBIfam" id="NF004079">
    <property type="entry name" value="PRK05584.1"/>
    <property type="match status" value="1"/>
</dbReference>
<dbReference type="InterPro" id="IPR010049">
    <property type="entry name" value="MTA_SAH_Nsdase"/>
</dbReference>
<proteinExistence type="predicted"/>
<dbReference type="Proteomes" id="UP001291930">
    <property type="component" value="Unassembled WGS sequence"/>
</dbReference>
<evidence type="ECO:0000256" key="1">
    <source>
        <dbReference type="ARBA" id="ARBA00004945"/>
    </source>
</evidence>
<protein>
    <recommendedName>
        <fullName evidence="2">adenosylhomocysteine nucleosidase</fullName>
        <ecNumber evidence="2">3.2.2.9</ecNumber>
    </recommendedName>
</protein>
<dbReference type="NCBIfam" id="NF011286">
    <property type="entry name" value="PRK14697.1"/>
    <property type="match status" value="1"/>
</dbReference>
<comment type="caution">
    <text evidence="7">The sequence shown here is derived from an EMBL/GenBank/DDBJ whole genome shotgun (WGS) entry which is preliminary data.</text>
</comment>
<keyword evidence="7" id="KW-0326">Glycosidase</keyword>
<feature type="domain" description="Nucleoside phosphorylase" evidence="6">
    <location>
        <begin position="3"/>
        <end position="225"/>
    </location>
</feature>
<dbReference type="Gene3D" id="3.40.50.1580">
    <property type="entry name" value="Nucleoside phosphorylase domain"/>
    <property type="match status" value="1"/>
</dbReference>
<dbReference type="EC" id="3.2.2.9" evidence="2"/>
<name>A0ABU5K1C0_9BACI</name>
<keyword evidence="5" id="KW-0486">Methionine biosynthesis</keyword>
<evidence type="ECO:0000256" key="3">
    <source>
        <dbReference type="ARBA" id="ARBA00022605"/>
    </source>
</evidence>
<dbReference type="EMBL" id="JAXOVW010000051">
    <property type="protein sequence ID" value="MDZ5609146.1"/>
    <property type="molecule type" value="Genomic_DNA"/>
</dbReference>
<comment type="pathway">
    <text evidence="1">Amino-acid biosynthesis; L-methionine biosynthesis via salvage pathway; S-methyl-5-thio-alpha-D-ribose 1-phosphate from S-methyl-5'-thioadenosine (hydrolase route): step 1/2.</text>
</comment>
<dbReference type="NCBIfam" id="TIGR01704">
    <property type="entry name" value="MTA_SAH-Nsdase"/>
    <property type="match status" value="1"/>
</dbReference>
<dbReference type="GO" id="GO:0008782">
    <property type="term" value="F:adenosylhomocysteine nucleosidase activity"/>
    <property type="evidence" value="ECO:0007669"/>
    <property type="project" value="UniProtKB-EC"/>
</dbReference>
<evidence type="ECO:0000256" key="2">
    <source>
        <dbReference type="ARBA" id="ARBA00011974"/>
    </source>
</evidence>
<reference evidence="8" key="1">
    <citation type="submission" date="2023-11" db="EMBL/GenBank/DDBJ databases">
        <title>Genome Sequence of Bacillus pseudomycoides stain BUPM19.</title>
        <authorList>
            <person name="Farhat A."/>
        </authorList>
    </citation>
    <scope>NUCLEOTIDE SEQUENCE [LARGE SCALE GENOMIC DNA]</scope>
    <source>
        <strain evidence="8">BUPM19</strain>
    </source>
</reference>
<keyword evidence="3" id="KW-0028">Amino-acid biosynthesis</keyword>
<dbReference type="InterPro" id="IPR035994">
    <property type="entry name" value="Nucleoside_phosphorylase_sf"/>
</dbReference>
<evidence type="ECO:0000313" key="7">
    <source>
        <dbReference type="EMBL" id="MDZ5609146.1"/>
    </source>
</evidence>
<evidence type="ECO:0000256" key="4">
    <source>
        <dbReference type="ARBA" id="ARBA00022801"/>
    </source>
</evidence>
<evidence type="ECO:0000256" key="5">
    <source>
        <dbReference type="ARBA" id="ARBA00023167"/>
    </source>
</evidence>
<dbReference type="Pfam" id="PF01048">
    <property type="entry name" value="PNP_UDP_1"/>
    <property type="match status" value="1"/>
</dbReference>
<keyword evidence="4 7" id="KW-0378">Hydrolase</keyword>
<dbReference type="PANTHER" id="PTHR46832">
    <property type="entry name" value="5'-METHYLTHIOADENOSINE/S-ADENOSYLHOMOCYSTEINE NUCLEOSIDASE"/>
    <property type="match status" value="1"/>
</dbReference>